<evidence type="ECO:0000313" key="3">
    <source>
        <dbReference type="Proteomes" id="UP001432322"/>
    </source>
</evidence>
<reference evidence="2" key="1">
    <citation type="submission" date="2023-10" db="EMBL/GenBank/DDBJ databases">
        <title>Genome assembly of Pristionchus species.</title>
        <authorList>
            <person name="Yoshida K."/>
            <person name="Sommer R.J."/>
        </authorList>
    </citation>
    <scope>NUCLEOTIDE SEQUENCE</scope>
    <source>
        <strain evidence="2">RS5133</strain>
    </source>
</reference>
<name>A0AAV5VF84_9BILA</name>
<gene>
    <name evidence="2" type="ORF">PFISCL1PPCAC_8411</name>
</gene>
<evidence type="ECO:0000313" key="2">
    <source>
        <dbReference type="EMBL" id="GMT17114.1"/>
    </source>
</evidence>
<feature type="compositionally biased region" description="Basic and acidic residues" evidence="1">
    <location>
        <begin position="34"/>
        <end position="52"/>
    </location>
</feature>
<organism evidence="2 3">
    <name type="scientific">Pristionchus fissidentatus</name>
    <dbReference type="NCBI Taxonomy" id="1538716"/>
    <lineage>
        <taxon>Eukaryota</taxon>
        <taxon>Metazoa</taxon>
        <taxon>Ecdysozoa</taxon>
        <taxon>Nematoda</taxon>
        <taxon>Chromadorea</taxon>
        <taxon>Rhabditida</taxon>
        <taxon>Rhabditina</taxon>
        <taxon>Diplogasteromorpha</taxon>
        <taxon>Diplogasteroidea</taxon>
        <taxon>Neodiplogasteridae</taxon>
        <taxon>Pristionchus</taxon>
    </lineage>
</organism>
<dbReference type="AlphaFoldDB" id="A0AAV5VF84"/>
<proteinExistence type="predicted"/>
<feature type="region of interest" description="Disordered" evidence="1">
    <location>
        <begin position="1"/>
        <end position="75"/>
    </location>
</feature>
<protein>
    <submittedName>
        <fullName evidence="2">Uncharacterized protein</fullName>
    </submittedName>
</protein>
<dbReference type="EMBL" id="BTSY01000003">
    <property type="protein sequence ID" value="GMT17114.1"/>
    <property type="molecule type" value="Genomic_DNA"/>
</dbReference>
<dbReference type="Proteomes" id="UP001432322">
    <property type="component" value="Unassembled WGS sequence"/>
</dbReference>
<feature type="compositionally biased region" description="Acidic residues" evidence="1">
    <location>
        <begin position="21"/>
        <end position="33"/>
    </location>
</feature>
<evidence type="ECO:0000256" key="1">
    <source>
        <dbReference type="SAM" id="MobiDB-lite"/>
    </source>
</evidence>
<sequence>VSTPLGSAAKPLSHLDSTSSGDEEEFELLEDDSLPDRSEPGKFSENNDRKYEMQPIGQRVSNAYLNEKKADSKKNRVDDCRDLLDEARMKAQKSKETMLLALDDVDKLLQNIDDIGATTKKHSDGDEPESKLPSPRLIRISAKEGEKFFGFHLLTDL</sequence>
<feature type="non-terminal residue" evidence="2">
    <location>
        <position position="157"/>
    </location>
</feature>
<accession>A0AAV5VF84</accession>
<feature type="non-terminal residue" evidence="2">
    <location>
        <position position="1"/>
    </location>
</feature>
<feature type="compositionally biased region" description="Basic and acidic residues" evidence="1">
    <location>
        <begin position="66"/>
        <end position="75"/>
    </location>
</feature>
<comment type="caution">
    <text evidence="2">The sequence shown here is derived from an EMBL/GenBank/DDBJ whole genome shotgun (WGS) entry which is preliminary data.</text>
</comment>
<keyword evidence="3" id="KW-1185">Reference proteome</keyword>